<dbReference type="Pfam" id="PF10722">
    <property type="entry name" value="YbjN"/>
    <property type="match status" value="1"/>
</dbReference>
<organism evidence="1 2">
    <name type="scientific">Candidatus Marithioploca araucensis</name>
    <dbReference type="NCBI Taxonomy" id="70273"/>
    <lineage>
        <taxon>Bacteria</taxon>
        <taxon>Pseudomonadati</taxon>
        <taxon>Pseudomonadota</taxon>
        <taxon>Gammaproteobacteria</taxon>
        <taxon>Thiotrichales</taxon>
        <taxon>Thiotrichaceae</taxon>
        <taxon>Candidatus Marithioploca</taxon>
    </lineage>
</organism>
<proteinExistence type="predicted"/>
<sequence>MNNSLISEDNVTPKSIGELFENALIKATVDEEGDIQITTDMGTVFFVTLLQNKKMLKYLSFFSFKDKVLPEKNLSFLNTLNAGVIFSRFSMPKENVLLSEYFLSYEEGIPSYQVVKSFRLFERVTMGLLSNLIPLI</sequence>
<protein>
    <submittedName>
        <fullName evidence="1">YbjN domain-containing protein</fullName>
    </submittedName>
</protein>
<dbReference type="Proteomes" id="UP001171945">
    <property type="component" value="Unassembled WGS sequence"/>
</dbReference>
<keyword evidence="2" id="KW-1185">Reference proteome</keyword>
<accession>A0ABT7VSN1</accession>
<gene>
    <name evidence="1" type="ORF">QUF54_02880</name>
</gene>
<evidence type="ECO:0000313" key="1">
    <source>
        <dbReference type="EMBL" id="MDM8562276.1"/>
    </source>
</evidence>
<dbReference type="EMBL" id="JAUCGM010000103">
    <property type="protein sequence ID" value="MDM8562276.1"/>
    <property type="molecule type" value="Genomic_DNA"/>
</dbReference>
<comment type="caution">
    <text evidence="1">The sequence shown here is derived from an EMBL/GenBank/DDBJ whole genome shotgun (WGS) entry which is preliminary data.</text>
</comment>
<dbReference type="InterPro" id="IPR019660">
    <property type="entry name" value="Put_sensory_transdc_reg_YbjN"/>
</dbReference>
<reference evidence="1" key="1">
    <citation type="submission" date="2023-06" db="EMBL/GenBank/DDBJ databases">
        <title>Uncultivated large filamentous bacteria from sulfidic sediments reveal new species and different genomic features in energy metabolism and defense.</title>
        <authorList>
            <person name="Fonseca A."/>
        </authorList>
    </citation>
    <scope>NUCLEOTIDE SEQUENCE</scope>
    <source>
        <strain evidence="1">HSG4</strain>
    </source>
</reference>
<evidence type="ECO:0000313" key="2">
    <source>
        <dbReference type="Proteomes" id="UP001171945"/>
    </source>
</evidence>
<name>A0ABT7VSN1_9GAMM</name>